<comment type="caution">
    <text evidence="7">The sequence shown here is derived from an EMBL/GenBank/DDBJ whole genome shotgun (WGS) entry which is preliminary data.</text>
</comment>
<protein>
    <recommendedName>
        <fullName evidence="5">Large ribosomal subunit protein uL30</fullName>
    </recommendedName>
</protein>
<dbReference type="CDD" id="cd01658">
    <property type="entry name" value="Ribosomal_L30"/>
    <property type="match status" value="1"/>
</dbReference>
<dbReference type="GO" id="GO:0005840">
    <property type="term" value="C:ribosome"/>
    <property type="evidence" value="ECO:0007669"/>
    <property type="project" value="UniProtKB-KW"/>
</dbReference>
<dbReference type="Gene3D" id="3.30.1390.20">
    <property type="entry name" value="Ribosomal protein L30, ferredoxin-like fold domain"/>
    <property type="match status" value="1"/>
</dbReference>
<evidence type="ECO:0000256" key="4">
    <source>
        <dbReference type="ARBA" id="ARBA00023274"/>
    </source>
</evidence>
<evidence type="ECO:0000256" key="3">
    <source>
        <dbReference type="ARBA" id="ARBA00022980"/>
    </source>
</evidence>
<comment type="similarity">
    <text evidence="1 5">Belongs to the universal ribosomal protein uL30 family.</text>
</comment>
<dbReference type="PIRSF" id="PIRSF002211">
    <property type="entry name" value="Ribosomal_L30_bac-type"/>
    <property type="match status" value="1"/>
</dbReference>
<evidence type="ECO:0000259" key="6">
    <source>
        <dbReference type="Pfam" id="PF00327"/>
    </source>
</evidence>
<keyword evidence="3 5" id="KW-0689">Ribosomal protein</keyword>
<evidence type="ECO:0000256" key="2">
    <source>
        <dbReference type="ARBA" id="ARBA00011838"/>
    </source>
</evidence>
<dbReference type="Proteomes" id="UP001168528">
    <property type="component" value="Unassembled WGS sequence"/>
</dbReference>
<accession>A0ABT8RB89</accession>
<evidence type="ECO:0000313" key="8">
    <source>
        <dbReference type="Proteomes" id="UP001168528"/>
    </source>
</evidence>
<comment type="subunit">
    <text evidence="2 5">Part of the 50S ribosomal subunit.</text>
</comment>
<proteinExistence type="inferred from homology"/>
<keyword evidence="8" id="KW-1185">Reference proteome</keyword>
<dbReference type="PANTHER" id="PTHR15892">
    <property type="entry name" value="MITOCHONDRIAL RIBOSOMAL PROTEIN L30"/>
    <property type="match status" value="1"/>
</dbReference>
<dbReference type="InterPro" id="IPR005996">
    <property type="entry name" value="Ribosomal_uL30_bac-type"/>
</dbReference>
<dbReference type="HAMAP" id="MF_01371_B">
    <property type="entry name" value="Ribosomal_uL30_B"/>
    <property type="match status" value="1"/>
</dbReference>
<gene>
    <name evidence="5 7" type="primary">rpmD</name>
    <name evidence="7" type="ORF">Q0590_19485</name>
</gene>
<name>A0ABT8RB89_9BACT</name>
<dbReference type="InterPro" id="IPR036919">
    <property type="entry name" value="Ribo_uL30_ferredoxin-like_sf"/>
</dbReference>
<evidence type="ECO:0000256" key="1">
    <source>
        <dbReference type="ARBA" id="ARBA00007594"/>
    </source>
</evidence>
<dbReference type="EMBL" id="JAUKPO010000012">
    <property type="protein sequence ID" value="MDO1448468.1"/>
    <property type="molecule type" value="Genomic_DNA"/>
</dbReference>
<dbReference type="Pfam" id="PF00327">
    <property type="entry name" value="Ribosomal_L30"/>
    <property type="match status" value="1"/>
</dbReference>
<dbReference type="InterPro" id="IPR016082">
    <property type="entry name" value="Ribosomal_uL30_ferredoxin-like"/>
</dbReference>
<dbReference type="RefSeq" id="WP_302039271.1">
    <property type="nucleotide sequence ID" value="NZ_JAUKPO010000012.1"/>
</dbReference>
<reference evidence="7" key="1">
    <citation type="submission" date="2023-07" db="EMBL/GenBank/DDBJ databases">
        <title>The genome sequence of Rhodocytophaga aerolata KACC 12507.</title>
        <authorList>
            <person name="Zhang X."/>
        </authorList>
    </citation>
    <scope>NUCLEOTIDE SEQUENCE</scope>
    <source>
        <strain evidence="7">KACC 12507</strain>
    </source>
</reference>
<feature type="domain" description="Large ribosomal subunit protein uL30-like ferredoxin-like fold" evidence="6">
    <location>
        <begin position="4"/>
        <end position="54"/>
    </location>
</feature>
<sequence length="59" mass="6525">MAKVKITQIKSTIDRPKNQKLTVKALGLGKINKSVEVENTPQIAGMIEKVKHLVTVNEI</sequence>
<dbReference type="SUPFAM" id="SSF55129">
    <property type="entry name" value="Ribosomal protein L30p/L7e"/>
    <property type="match status" value="1"/>
</dbReference>
<keyword evidence="4 5" id="KW-0687">Ribonucleoprotein</keyword>
<organism evidence="7 8">
    <name type="scientific">Rhodocytophaga aerolata</name>
    <dbReference type="NCBI Taxonomy" id="455078"/>
    <lineage>
        <taxon>Bacteria</taxon>
        <taxon>Pseudomonadati</taxon>
        <taxon>Bacteroidota</taxon>
        <taxon>Cytophagia</taxon>
        <taxon>Cytophagales</taxon>
        <taxon>Rhodocytophagaceae</taxon>
        <taxon>Rhodocytophaga</taxon>
    </lineage>
</organism>
<evidence type="ECO:0000256" key="5">
    <source>
        <dbReference type="HAMAP-Rule" id="MF_01371"/>
    </source>
</evidence>
<dbReference type="PANTHER" id="PTHR15892:SF2">
    <property type="entry name" value="LARGE RIBOSOMAL SUBUNIT PROTEIN UL30M"/>
    <property type="match status" value="1"/>
</dbReference>
<dbReference type="NCBIfam" id="TIGR01308">
    <property type="entry name" value="rpmD_bact"/>
    <property type="match status" value="1"/>
</dbReference>
<evidence type="ECO:0000313" key="7">
    <source>
        <dbReference type="EMBL" id="MDO1448468.1"/>
    </source>
</evidence>